<accession>A0AAD6IUB8</accession>
<dbReference type="InterPro" id="IPR052898">
    <property type="entry name" value="ACAD10-like"/>
</dbReference>
<dbReference type="SUPFAM" id="SSF56784">
    <property type="entry name" value="HAD-like"/>
    <property type="match status" value="1"/>
</dbReference>
<evidence type="ECO:0000313" key="1">
    <source>
        <dbReference type="EMBL" id="KAJ6256587.1"/>
    </source>
</evidence>
<dbReference type="InterPro" id="IPR036412">
    <property type="entry name" value="HAD-like_sf"/>
</dbReference>
<dbReference type="Gene3D" id="1.10.150.240">
    <property type="entry name" value="Putative phosphatase, domain 2"/>
    <property type="match status" value="1"/>
</dbReference>
<dbReference type="InterPro" id="IPR023214">
    <property type="entry name" value="HAD_sf"/>
</dbReference>
<reference evidence="1" key="1">
    <citation type="submission" date="2023-01" db="EMBL/GenBank/DDBJ databases">
        <title>The chitinases involved in constricting ring structure development in the nematode-trapping fungus Drechslerella dactyloides.</title>
        <authorList>
            <person name="Wang R."/>
            <person name="Zhang L."/>
            <person name="Tang P."/>
            <person name="Li S."/>
            <person name="Liang L."/>
        </authorList>
    </citation>
    <scope>NUCLEOTIDE SEQUENCE</scope>
    <source>
        <strain evidence="1">YMF1.00031</strain>
    </source>
</reference>
<protein>
    <recommendedName>
        <fullName evidence="3">Epoxide hydrolase</fullName>
    </recommendedName>
</protein>
<dbReference type="Pfam" id="PF00702">
    <property type="entry name" value="Hydrolase"/>
    <property type="match status" value="1"/>
</dbReference>
<dbReference type="Gene3D" id="3.40.50.1000">
    <property type="entry name" value="HAD superfamily/HAD-like"/>
    <property type="match status" value="1"/>
</dbReference>
<sequence length="255" mass="28730">MAAPIAAVLFDIGGVVVRSPLLAIEAYEATHDLPPGYINWNIYNSGPNSAWKKLERNEIPMDDGFFHGFHADLNNPDMWAKFLKEKGLALSPAPLIDAKWLFWEMMRVSREIDPHMLNAIQKLRETRKYTLGALTNNYVFPEGHPYRDDRDIKALFDVYISSAEVGMRKPEHRICFAHAPPPHAMARIFEHAIKALGVESASQIVFLDDLGGNLKAAREMGLNTIKVPLRDTRKAIRQLEEILGEELAPPPSPKL</sequence>
<dbReference type="PANTHER" id="PTHR47829:SF1">
    <property type="entry name" value="HAD FAMILY PHOSPHATASE"/>
    <property type="match status" value="1"/>
</dbReference>
<gene>
    <name evidence="1" type="ORF">Dda_8452</name>
</gene>
<dbReference type="AlphaFoldDB" id="A0AAD6IUB8"/>
<evidence type="ECO:0008006" key="3">
    <source>
        <dbReference type="Google" id="ProtNLM"/>
    </source>
</evidence>
<proteinExistence type="predicted"/>
<organism evidence="1 2">
    <name type="scientific">Drechslerella dactyloides</name>
    <name type="common">Nematode-trapping fungus</name>
    <name type="synonym">Arthrobotrys dactyloides</name>
    <dbReference type="NCBI Taxonomy" id="74499"/>
    <lineage>
        <taxon>Eukaryota</taxon>
        <taxon>Fungi</taxon>
        <taxon>Dikarya</taxon>
        <taxon>Ascomycota</taxon>
        <taxon>Pezizomycotina</taxon>
        <taxon>Orbiliomycetes</taxon>
        <taxon>Orbiliales</taxon>
        <taxon>Orbiliaceae</taxon>
        <taxon>Drechslerella</taxon>
    </lineage>
</organism>
<comment type="caution">
    <text evidence="1">The sequence shown here is derived from an EMBL/GenBank/DDBJ whole genome shotgun (WGS) entry which is preliminary data.</text>
</comment>
<evidence type="ECO:0000313" key="2">
    <source>
        <dbReference type="Proteomes" id="UP001221413"/>
    </source>
</evidence>
<dbReference type="Proteomes" id="UP001221413">
    <property type="component" value="Unassembled WGS sequence"/>
</dbReference>
<keyword evidence="2" id="KW-1185">Reference proteome</keyword>
<dbReference type="EMBL" id="JAQGDS010000012">
    <property type="protein sequence ID" value="KAJ6256587.1"/>
    <property type="molecule type" value="Genomic_DNA"/>
</dbReference>
<name>A0AAD6IUB8_DREDA</name>
<dbReference type="CDD" id="cd02603">
    <property type="entry name" value="HAD_sEH-N_like"/>
    <property type="match status" value="1"/>
</dbReference>
<dbReference type="InterPro" id="IPR023198">
    <property type="entry name" value="PGP-like_dom2"/>
</dbReference>
<dbReference type="PANTHER" id="PTHR47829">
    <property type="entry name" value="HYDROLASE, PUTATIVE (AFU_ORTHOLOGUE AFUA_1G12880)-RELATED"/>
    <property type="match status" value="1"/>
</dbReference>